<comment type="caution">
    <text evidence="1">The sequence shown here is derived from an EMBL/GenBank/DDBJ whole genome shotgun (WGS) entry which is preliminary data.</text>
</comment>
<accession>A0ACB6UYF9</accession>
<reference evidence="1 2" key="1">
    <citation type="journal article" date="2020" name="Front. Microbiol.">
        <title>Phenotypic and Genetic Characterization of the Cheese Ripening Yeast Geotrichum candidum.</title>
        <authorList>
            <person name="Perkins V."/>
            <person name="Vignola S."/>
            <person name="Lessard M.H."/>
            <person name="Plante P.L."/>
            <person name="Corbeil J."/>
            <person name="Dugat-Bony E."/>
            <person name="Frenette M."/>
            <person name="Labrie S."/>
        </authorList>
    </citation>
    <scope>NUCLEOTIDE SEQUENCE [LARGE SCALE GENOMIC DNA]</scope>
    <source>
        <strain evidence="1 2">LMA-1147</strain>
    </source>
</reference>
<evidence type="ECO:0000313" key="1">
    <source>
        <dbReference type="EMBL" id="KAF5092775.1"/>
    </source>
</evidence>
<keyword evidence="2" id="KW-1185">Reference proteome</keyword>
<dbReference type="EMBL" id="QVQA01000326">
    <property type="protein sequence ID" value="KAF5092775.1"/>
    <property type="molecule type" value="Genomic_DNA"/>
</dbReference>
<organism evidence="1 2">
    <name type="scientific">Geotrichum galactomycetum</name>
    <dbReference type="NCBI Taxonomy" id="27317"/>
    <lineage>
        <taxon>Eukaryota</taxon>
        <taxon>Fungi</taxon>
        <taxon>Dikarya</taxon>
        <taxon>Ascomycota</taxon>
        <taxon>Saccharomycotina</taxon>
        <taxon>Dipodascomycetes</taxon>
        <taxon>Dipodascales</taxon>
        <taxon>Dipodascaceae</taxon>
        <taxon>Geotrichum</taxon>
    </lineage>
</organism>
<name>A0ACB6UYF9_9ASCO</name>
<dbReference type="Proteomes" id="UP000744676">
    <property type="component" value="Unassembled WGS sequence"/>
</dbReference>
<gene>
    <name evidence="1" type="ORF">D0Z00_004417</name>
</gene>
<protein>
    <submittedName>
        <fullName evidence="1">Uncharacterized protein</fullName>
    </submittedName>
</protein>
<evidence type="ECO:0000313" key="2">
    <source>
        <dbReference type="Proteomes" id="UP000744676"/>
    </source>
</evidence>
<sequence length="483" mass="53031">MLKFPLSSAQRAVHLLRHRAAAAYSTTAPAQPFNVAIVGSGPAGFYTALRLLERLPVTRVDMFEALPVPFGLSRFGVAPDHPEVKVCQDRFTEVANYPGFTYIGNTEVGSDVALADLKANYHAVVLAYGSHKDRLLGVPGENSPGVFSAREFVGWYNGLPEHAGLDVPLDMAEDVTIVGNGNVALDVARILLADISRLKSTDITEHAYEKLKTSKIKRVRIAARRGVLQSAFTTKEVRELINEPNVYMNPLKDEYLDQVRPFLPVLERTRKRLVSVLEKNSKLIRPEGVEKTWNLDYLVSPIEIKASGNGKTLESTTFEVNNLVQPELSSPARAIGSGQYVTFKNELLFRSIGYKSVPLEGLHSGLGVEFDQARGIVPNTDGRVAPGVYAVGWVKTGPTGVIAHTMGESFEVAENLIDDYKQGIVGIEQNRPGFSGIKDKITSRIVGWSDWEKIDAAEKTKGLAEGKPREKFTSVDEMLNVLE</sequence>
<proteinExistence type="predicted"/>